<name>A0A164MIK2_9AGAM</name>
<reference evidence="1 2" key="1">
    <citation type="journal article" date="2016" name="Mol. Biol. Evol.">
        <title>Comparative Genomics of Early-Diverging Mushroom-Forming Fungi Provides Insights into the Origins of Lignocellulose Decay Capabilities.</title>
        <authorList>
            <person name="Nagy L.G."/>
            <person name="Riley R."/>
            <person name="Tritt A."/>
            <person name="Adam C."/>
            <person name="Daum C."/>
            <person name="Floudas D."/>
            <person name="Sun H."/>
            <person name="Yadav J.S."/>
            <person name="Pangilinan J."/>
            <person name="Larsson K.H."/>
            <person name="Matsuura K."/>
            <person name="Barry K."/>
            <person name="Labutti K."/>
            <person name="Kuo R."/>
            <person name="Ohm R.A."/>
            <person name="Bhattacharya S.S."/>
            <person name="Shirouzu T."/>
            <person name="Yoshinaga Y."/>
            <person name="Martin F.M."/>
            <person name="Grigoriev I.V."/>
            <person name="Hibbett D.S."/>
        </authorList>
    </citation>
    <scope>NUCLEOTIDE SEQUENCE [LARGE SCALE GENOMIC DNA]</scope>
    <source>
        <strain evidence="1 2">HHB9708</strain>
    </source>
</reference>
<proteinExistence type="predicted"/>
<evidence type="ECO:0000313" key="1">
    <source>
        <dbReference type="EMBL" id="KZS86744.1"/>
    </source>
</evidence>
<organism evidence="1 2">
    <name type="scientific">Sistotremastrum niveocremeum HHB9708</name>
    <dbReference type="NCBI Taxonomy" id="1314777"/>
    <lineage>
        <taxon>Eukaryota</taxon>
        <taxon>Fungi</taxon>
        <taxon>Dikarya</taxon>
        <taxon>Basidiomycota</taxon>
        <taxon>Agaricomycotina</taxon>
        <taxon>Agaricomycetes</taxon>
        <taxon>Sistotremastrales</taxon>
        <taxon>Sistotremastraceae</taxon>
        <taxon>Sertulicium</taxon>
        <taxon>Sertulicium niveocremeum</taxon>
    </lineage>
</organism>
<gene>
    <name evidence="1" type="ORF">SISNIDRAFT_344759</name>
</gene>
<accession>A0A164MIK2</accession>
<dbReference type="EMBL" id="KV419470">
    <property type="protein sequence ID" value="KZS86744.1"/>
    <property type="molecule type" value="Genomic_DNA"/>
</dbReference>
<keyword evidence="2" id="KW-1185">Reference proteome</keyword>
<sequence length="72" mass="7890">MGRCFVNVLSPCYHPLSKAICIFLALVHTATRYILTFPVVGPVSHYTAASTFVLRPVSDMSNRASHSLSFCS</sequence>
<evidence type="ECO:0000313" key="2">
    <source>
        <dbReference type="Proteomes" id="UP000076722"/>
    </source>
</evidence>
<dbReference type="AlphaFoldDB" id="A0A164MIK2"/>
<dbReference type="Proteomes" id="UP000076722">
    <property type="component" value="Unassembled WGS sequence"/>
</dbReference>
<protein>
    <submittedName>
        <fullName evidence="1">Uncharacterized protein</fullName>
    </submittedName>
</protein>